<feature type="domain" description="HTH tetR-type" evidence="3">
    <location>
        <begin position="30"/>
        <end position="90"/>
    </location>
</feature>
<name>A0A2A5W7A0_9GAMM</name>
<dbReference type="PANTHER" id="PTHR43479:SF11">
    <property type="entry name" value="ACREF_ENVCD OPERON REPRESSOR-RELATED"/>
    <property type="match status" value="1"/>
</dbReference>
<protein>
    <recommendedName>
        <fullName evidence="3">HTH tetR-type domain-containing protein</fullName>
    </recommendedName>
</protein>
<comment type="caution">
    <text evidence="4">The sequence shown here is derived from an EMBL/GenBank/DDBJ whole genome shotgun (WGS) entry which is preliminary data.</text>
</comment>
<evidence type="ECO:0000313" key="5">
    <source>
        <dbReference type="Proteomes" id="UP000219329"/>
    </source>
</evidence>
<dbReference type="InterPro" id="IPR001647">
    <property type="entry name" value="HTH_TetR"/>
</dbReference>
<organism evidence="4 5">
    <name type="scientific">OM182 bacterium MED-G28</name>
    <dbReference type="NCBI Taxonomy" id="1986256"/>
    <lineage>
        <taxon>Bacteria</taxon>
        <taxon>Pseudomonadati</taxon>
        <taxon>Pseudomonadota</taxon>
        <taxon>Gammaproteobacteria</taxon>
        <taxon>OMG group</taxon>
        <taxon>OM182 clade</taxon>
    </lineage>
</organism>
<dbReference type="SUPFAM" id="SSF46689">
    <property type="entry name" value="Homeodomain-like"/>
    <property type="match status" value="1"/>
</dbReference>
<dbReference type="PRINTS" id="PR00455">
    <property type="entry name" value="HTHTETR"/>
</dbReference>
<dbReference type="EMBL" id="NTJZ01000021">
    <property type="protein sequence ID" value="PDH32167.1"/>
    <property type="molecule type" value="Genomic_DNA"/>
</dbReference>
<sequence>MVSKIAELFDKAAALPGRGKLQKSVDNPNIEVQRKIIRVATRFFADVGYRRTNIADIAIESGIGKGSIYLHFESKKDLFLSCQLAEELVILPQLEAIEKLPKKSKLSAYLEISLTFATKAPLTRALMSRPQDFATILEDTRVKSLVMEGHRYIAEEYINPVAKNLDVTEQETLAAVISMVVTAIHYVPQSIFDTSGLKTKDLIRVLSKIIDQGTQNTSSI</sequence>
<dbReference type="GO" id="GO:0003677">
    <property type="term" value="F:DNA binding"/>
    <property type="evidence" value="ECO:0007669"/>
    <property type="project" value="UniProtKB-UniRule"/>
</dbReference>
<dbReference type="InterPro" id="IPR009057">
    <property type="entry name" value="Homeodomain-like_sf"/>
</dbReference>
<accession>A0A2A5W7A0</accession>
<dbReference type="InterPro" id="IPR050624">
    <property type="entry name" value="HTH-type_Tx_Regulator"/>
</dbReference>
<proteinExistence type="predicted"/>
<evidence type="ECO:0000313" key="4">
    <source>
        <dbReference type="EMBL" id="PDH32167.1"/>
    </source>
</evidence>
<dbReference type="Proteomes" id="UP000219329">
    <property type="component" value="Unassembled WGS sequence"/>
</dbReference>
<feature type="DNA-binding region" description="H-T-H motif" evidence="2">
    <location>
        <begin position="53"/>
        <end position="72"/>
    </location>
</feature>
<dbReference type="Pfam" id="PF00440">
    <property type="entry name" value="TetR_N"/>
    <property type="match status" value="1"/>
</dbReference>
<evidence type="ECO:0000259" key="3">
    <source>
        <dbReference type="PROSITE" id="PS50977"/>
    </source>
</evidence>
<dbReference type="PROSITE" id="PS50977">
    <property type="entry name" value="HTH_TETR_2"/>
    <property type="match status" value="1"/>
</dbReference>
<reference evidence="4 5" key="1">
    <citation type="submission" date="2017-08" db="EMBL/GenBank/DDBJ databases">
        <title>Fine stratification of microbial communities through a metagenomic profile of the photic zone.</title>
        <authorList>
            <person name="Haro-Moreno J.M."/>
            <person name="Lopez-Perez M."/>
            <person name="De La Torre J."/>
            <person name="Picazo A."/>
            <person name="Camacho A."/>
            <person name="Rodriguez-Valera F."/>
        </authorList>
    </citation>
    <scope>NUCLEOTIDE SEQUENCE [LARGE SCALE GENOMIC DNA]</scope>
    <source>
        <strain evidence="4">MED-G28</strain>
    </source>
</reference>
<dbReference type="AlphaFoldDB" id="A0A2A5W7A0"/>
<keyword evidence="1 2" id="KW-0238">DNA-binding</keyword>
<gene>
    <name evidence="4" type="ORF">CNF02_12805</name>
</gene>
<dbReference type="PANTHER" id="PTHR43479">
    <property type="entry name" value="ACREF/ENVCD OPERON REPRESSOR-RELATED"/>
    <property type="match status" value="1"/>
</dbReference>
<dbReference type="Gene3D" id="1.10.357.10">
    <property type="entry name" value="Tetracycline Repressor, domain 2"/>
    <property type="match status" value="1"/>
</dbReference>
<evidence type="ECO:0000256" key="1">
    <source>
        <dbReference type="ARBA" id="ARBA00023125"/>
    </source>
</evidence>
<evidence type="ECO:0000256" key="2">
    <source>
        <dbReference type="PROSITE-ProRule" id="PRU00335"/>
    </source>
</evidence>